<feature type="binding site" evidence="16">
    <location>
        <position position="186"/>
    </location>
    <ligand>
        <name>NADP(+)</name>
        <dbReference type="ChEBI" id="CHEBI:58349"/>
    </ligand>
</feature>
<keyword evidence="8 14" id="KW-0862">Zinc</keyword>
<evidence type="ECO:0000256" key="6">
    <source>
        <dbReference type="ARBA" id="ARBA00022619"/>
    </source>
</evidence>
<evidence type="ECO:0000313" key="20">
    <source>
        <dbReference type="Proteomes" id="UP000256562"/>
    </source>
</evidence>
<evidence type="ECO:0000256" key="9">
    <source>
        <dbReference type="ARBA" id="ARBA00022857"/>
    </source>
</evidence>
<dbReference type="AlphaFoldDB" id="A0A3E0ISY0"/>
<dbReference type="SUPFAM" id="SSF53927">
    <property type="entry name" value="Cytidine deaminase-like"/>
    <property type="match status" value="1"/>
</dbReference>
<protein>
    <recommendedName>
        <fullName evidence="14">Riboflavin biosynthesis protein RibD</fullName>
    </recommendedName>
    <domain>
        <recommendedName>
            <fullName evidence="14">Diaminohydroxyphosphoribosylaminopyrimidine deaminase</fullName>
            <shortName evidence="14">DRAP deaminase</shortName>
            <ecNumber evidence="14">3.5.4.26</ecNumber>
        </recommendedName>
        <alternativeName>
            <fullName evidence="14">Riboflavin-specific deaminase</fullName>
        </alternativeName>
    </domain>
    <domain>
        <recommendedName>
            <fullName evidence="14">5-amino-6-(5-phosphoribosylamino)uracil reductase</fullName>
            <ecNumber evidence="14">1.1.1.193</ecNumber>
        </recommendedName>
        <alternativeName>
            <fullName evidence="14">HTP reductase</fullName>
        </alternativeName>
    </domain>
</protein>
<keyword evidence="11" id="KW-0511">Multifunctional enzyme</keyword>
<dbReference type="InterPro" id="IPR004794">
    <property type="entry name" value="Eubact_RibD"/>
</dbReference>
<dbReference type="OrthoDB" id="9800865at2"/>
<keyword evidence="10 14" id="KW-0560">Oxidoreductase</keyword>
<evidence type="ECO:0000256" key="14">
    <source>
        <dbReference type="PIRNR" id="PIRNR006769"/>
    </source>
</evidence>
<dbReference type="GO" id="GO:0009231">
    <property type="term" value="P:riboflavin biosynthetic process"/>
    <property type="evidence" value="ECO:0007669"/>
    <property type="project" value="UniProtKB-UniPathway"/>
</dbReference>
<comment type="function">
    <text evidence="1 14">Converts 2,5-diamino-6-(ribosylamino)-4(3h)-pyrimidinone 5'-phosphate into 5-amino-6-(ribosylamino)-2,4(1h,3h)-pyrimidinedione 5'-phosphate.</text>
</comment>
<evidence type="ECO:0000256" key="3">
    <source>
        <dbReference type="ARBA" id="ARBA00004910"/>
    </source>
</evidence>
<feature type="binding site" evidence="16">
    <location>
        <position position="223"/>
    </location>
    <ligand>
        <name>substrate</name>
    </ligand>
</feature>
<accession>A0A3E0ISY0</accession>
<dbReference type="CDD" id="cd01284">
    <property type="entry name" value="Riboflavin_deaminase-reductase"/>
    <property type="match status" value="1"/>
</dbReference>
<evidence type="ECO:0000259" key="18">
    <source>
        <dbReference type="PROSITE" id="PS51747"/>
    </source>
</evidence>
<feature type="binding site" evidence="16">
    <location>
        <position position="200"/>
    </location>
    <ligand>
        <name>substrate</name>
    </ligand>
</feature>
<evidence type="ECO:0000256" key="16">
    <source>
        <dbReference type="PIRSR" id="PIRSR006769-2"/>
    </source>
</evidence>
<dbReference type="Gene3D" id="3.40.140.10">
    <property type="entry name" value="Cytidine Deaminase, domain 2"/>
    <property type="match status" value="1"/>
</dbReference>
<dbReference type="GO" id="GO:0008270">
    <property type="term" value="F:zinc ion binding"/>
    <property type="evidence" value="ECO:0007669"/>
    <property type="project" value="InterPro"/>
</dbReference>
<proteinExistence type="inferred from homology"/>
<organism evidence="19 20">
    <name type="scientific">Staphylococcus felis</name>
    <dbReference type="NCBI Taxonomy" id="46127"/>
    <lineage>
        <taxon>Bacteria</taxon>
        <taxon>Bacillati</taxon>
        <taxon>Bacillota</taxon>
        <taxon>Bacilli</taxon>
        <taxon>Bacillales</taxon>
        <taxon>Staphylococcaceae</taxon>
        <taxon>Staphylococcus</taxon>
    </lineage>
</organism>
<evidence type="ECO:0000256" key="10">
    <source>
        <dbReference type="ARBA" id="ARBA00023002"/>
    </source>
</evidence>
<evidence type="ECO:0000256" key="17">
    <source>
        <dbReference type="PIRSR" id="PIRSR006769-3"/>
    </source>
</evidence>
<evidence type="ECO:0000256" key="5">
    <source>
        <dbReference type="ARBA" id="ARBA00007417"/>
    </source>
</evidence>
<dbReference type="NCBIfam" id="TIGR00326">
    <property type="entry name" value="eubact_ribD"/>
    <property type="match status" value="1"/>
</dbReference>
<dbReference type="PANTHER" id="PTHR38011">
    <property type="entry name" value="DIHYDROFOLATE REDUCTASE FAMILY PROTEIN (AFU_ORTHOLOGUE AFUA_8G06820)"/>
    <property type="match status" value="1"/>
</dbReference>
<dbReference type="SUPFAM" id="SSF53597">
    <property type="entry name" value="Dihydrofolate reductase-like"/>
    <property type="match status" value="1"/>
</dbReference>
<dbReference type="PIRSF" id="PIRSF006769">
    <property type="entry name" value="RibD"/>
    <property type="match status" value="1"/>
</dbReference>
<name>A0A3E0ISY0_9STAP</name>
<dbReference type="UniPathway" id="UPA00275">
    <property type="reaction ID" value="UER00401"/>
</dbReference>
<evidence type="ECO:0000313" key="19">
    <source>
        <dbReference type="EMBL" id="REI01220.1"/>
    </source>
</evidence>
<dbReference type="InterPro" id="IPR002734">
    <property type="entry name" value="RibDG_C"/>
</dbReference>
<evidence type="ECO:0000256" key="4">
    <source>
        <dbReference type="ARBA" id="ARBA00005259"/>
    </source>
</evidence>
<dbReference type="PROSITE" id="PS00903">
    <property type="entry name" value="CYT_DCMP_DEAMINASES_1"/>
    <property type="match status" value="1"/>
</dbReference>
<dbReference type="InterPro" id="IPR016193">
    <property type="entry name" value="Cytidine_deaminase-like"/>
</dbReference>
<dbReference type="PANTHER" id="PTHR38011:SF7">
    <property type="entry name" value="2,5-DIAMINO-6-RIBOSYLAMINO-4(3H)-PYRIMIDINONE 5'-PHOSPHATE REDUCTASE"/>
    <property type="match status" value="1"/>
</dbReference>
<dbReference type="GO" id="GO:0008703">
    <property type="term" value="F:5-amino-6-(5-phosphoribosylamino)uracil reductase activity"/>
    <property type="evidence" value="ECO:0007669"/>
    <property type="project" value="UniProtKB-EC"/>
</dbReference>
<gene>
    <name evidence="19" type="primary">ribD</name>
    <name evidence="19" type="ORF">DOS83_00445</name>
</gene>
<evidence type="ECO:0000256" key="13">
    <source>
        <dbReference type="ARBA" id="ARBA00049886"/>
    </source>
</evidence>
<sequence>MIQSHHSNSTIEWFFIEVKRELDYLNYAIQLAEMVEGQTGTNPPVGAVIVKNGRIIGIGAHLKKGQKHAEIQAIDMAGAEHVAGSTMYVSLEPCSHYGETPPCAERIIELGISKVIYAARDVTLPSTGHAMMERAGIEVEYRKNVQMERSYQSFFSSKMNALPIVTVKVSASLDGKQATDSSESQWITSKAVKSDVFKLRHAHDAIITGNGTLSKDNPSLTVRKEEGHHPTRVILSKSGQLQWESKMFHDLKAPIYIYTENTQLTTDLENVCIVKLKDCRIDYILKDLYERGFGRVLVEAGPNITSQFLASPFVTHFILYLAPKIIGGQGLYQFYQTAWVQELDQIPQFEIVHSEMLDTDLKLHLKRK</sequence>
<comment type="catalytic activity">
    <reaction evidence="13 14">
        <text>2,5-diamino-6-hydroxy-4-(5-phosphoribosylamino)-pyrimidine + H2O + H(+) = 5-amino-6-(5-phospho-D-ribosylamino)uracil + NH4(+)</text>
        <dbReference type="Rhea" id="RHEA:21868"/>
        <dbReference type="ChEBI" id="CHEBI:15377"/>
        <dbReference type="ChEBI" id="CHEBI:15378"/>
        <dbReference type="ChEBI" id="CHEBI:28938"/>
        <dbReference type="ChEBI" id="CHEBI:58453"/>
        <dbReference type="ChEBI" id="CHEBI:58614"/>
        <dbReference type="EC" id="3.5.4.26"/>
    </reaction>
</comment>
<feature type="binding site" evidence="17">
    <location>
        <position position="103"/>
    </location>
    <ligand>
        <name>Zn(2+)</name>
        <dbReference type="ChEBI" id="CHEBI:29105"/>
        <note>catalytic</note>
    </ligand>
</feature>
<dbReference type="InterPro" id="IPR016192">
    <property type="entry name" value="APOBEC/CMP_deaminase_Zn-bd"/>
</dbReference>
<feature type="domain" description="CMP/dCMP-type deaminase" evidence="18">
    <location>
        <begin position="19"/>
        <end position="148"/>
    </location>
</feature>
<feature type="active site" description="Proton donor" evidence="15">
    <location>
        <position position="70"/>
    </location>
</feature>
<dbReference type="EC" id="3.5.4.26" evidence="14"/>
<evidence type="ECO:0000256" key="15">
    <source>
        <dbReference type="PIRSR" id="PIRSR006769-1"/>
    </source>
</evidence>
<feature type="binding site" evidence="17">
    <location>
        <position position="94"/>
    </location>
    <ligand>
        <name>Zn(2+)</name>
        <dbReference type="ChEBI" id="CHEBI:29105"/>
        <note>catalytic</note>
    </ligand>
</feature>
<comment type="caution">
    <text evidence="19">The sequence shown here is derived from an EMBL/GenBank/DDBJ whole genome shotgun (WGS) entry which is preliminary data.</text>
</comment>
<dbReference type="EMBL" id="QKXQ01000023">
    <property type="protein sequence ID" value="REI01220.1"/>
    <property type="molecule type" value="Genomic_DNA"/>
</dbReference>
<feature type="binding site" evidence="16">
    <location>
        <position position="299"/>
    </location>
    <ligand>
        <name>substrate</name>
    </ligand>
</feature>
<evidence type="ECO:0000256" key="12">
    <source>
        <dbReference type="ARBA" id="ARBA00049861"/>
    </source>
</evidence>
<dbReference type="EC" id="1.1.1.193" evidence="14"/>
<dbReference type="Pfam" id="PF01872">
    <property type="entry name" value="RibD_C"/>
    <property type="match status" value="1"/>
</dbReference>
<feature type="binding site" evidence="16">
    <location>
        <position position="212"/>
    </location>
    <ligand>
        <name>NADP(+)</name>
        <dbReference type="ChEBI" id="CHEBI:58349"/>
    </ligand>
</feature>
<comment type="pathway">
    <text evidence="3 14">Cofactor biosynthesis; riboflavin biosynthesis; 5-amino-6-(D-ribitylamino)uracil from GTP: step 3/4.</text>
</comment>
<feature type="binding site" evidence="16">
    <location>
        <position position="184"/>
    </location>
    <ligand>
        <name>substrate</name>
    </ligand>
</feature>
<reference evidence="19 20" key="1">
    <citation type="journal article" date="2018" name="Vet. Microbiol.">
        <title>Characterisation of Staphylococcus felis isolated from cats using whole genome sequencing.</title>
        <authorList>
            <person name="Worthing K."/>
            <person name="Pang S."/>
            <person name="Trott D.J."/>
            <person name="Abraham S."/>
            <person name="Coombs G.W."/>
            <person name="Jordan D."/>
            <person name="McIntyre L."/>
            <person name="Davies M.R."/>
            <person name="Norris J."/>
        </authorList>
    </citation>
    <scope>NUCLEOTIDE SEQUENCE [LARGE SCALE GENOMIC DNA]</scope>
    <source>
        <strain evidence="19 20">F9</strain>
    </source>
</reference>
<comment type="catalytic activity">
    <reaction evidence="12 14">
        <text>5-amino-6-(5-phospho-D-ribitylamino)uracil + NADP(+) = 5-amino-6-(5-phospho-D-ribosylamino)uracil + NADPH + H(+)</text>
        <dbReference type="Rhea" id="RHEA:17845"/>
        <dbReference type="ChEBI" id="CHEBI:15378"/>
        <dbReference type="ChEBI" id="CHEBI:57783"/>
        <dbReference type="ChEBI" id="CHEBI:58349"/>
        <dbReference type="ChEBI" id="CHEBI:58421"/>
        <dbReference type="ChEBI" id="CHEBI:58453"/>
        <dbReference type="EC" id="1.1.1.193"/>
    </reaction>
</comment>
<feature type="binding site" evidence="16">
    <location>
        <position position="220"/>
    </location>
    <ligand>
        <name>substrate</name>
    </ligand>
</feature>
<dbReference type="PROSITE" id="PS51747">
    <property type="entry name" value="CYT_DCMP_DEAMINASES_2"/>
    <property type="match status" value="1"/>
</dbReference>
<feature type="binding site" evidence="16">
    <location>
        <position position="216"/>
    </location>
    <ligand>
        <name>NADP(+)</name>
        <dbReference type="ChEBI" id="CHEBI:58349"/>
    </ligand>
</feature>
<feature type="binding site" evidence="17">
    <location>
        <position position="68"/>
    </location>
    <ligand>
        <name>Zn(2+)</name>
        <dbReference type="ChEBI" id="CHEBI:29105"/>
        <note>catalytic</note>
    </ligand>
</feature>
<comment type="similarity">
    <text evidence="5 14">In the C-terminal section; belongs to the HTP reductase family.</text>
</comment>
<dbReference type="InterPro" id="IPR050765">
    <property type="entry name" value="Riboflavin_Biosynth_HTPR"/>
</dbReference>
<dbReference type="InterPro" id="IPR024072">
    <property type="entry name" value="DHFR-like_dom_sf"/>
</dbReference>
<dbReference type="GO" id="GO:0008835">
    <property type="term" value="F:diaminohydroxyphosphoribosylaminopyrimidine deaminase activity"/>
    <property type="evidence" value="ECO:0007669"/>
    <property type="project" value="UniProtKB-EC"/>
</dbReference>
<dbReference type="Gene3D" id="3.40.430.10">
    <property type="entry name" value="Dihydrofolate Reductase, subunit A"/>
    <property type="match status" value="1"/>
</dbReference>
<keyword evidence="9 14" id="KW-0521">NADP</keyword>
<keyword evidence="6 14" id="KW-0686">Riboflavin biosynthesis</keyword>
<evidence type="ECO:0000256" key="2">
    <source>
        <dbReference type="ARBA" id="ARBA00004882"/>
    </source>
</evidence>
<evidence type="ECO:0000256" key="7">
    <source>
        <dbReference type="ARBA" id="ARBA00022723"/>
    </source>
</evidence>
<evidence type="ECO:0000256" key="1">
    <source>
        <dbReference type="ARBA" id="ARBA00002151"/>
    </source>
</evidence>
<comment type="cofactor">
    <cofactor evidence="14 17">
        <name>Zn(2+)</name>
        <dbReference type="ChEBI" id="CHEBI:29105"/>
    </cofactor>
    <text evidence="14 17">Binds 1 zinc ion.</text>
</comment>
<evidence type="ECO:0000256" key="8">
    <source>
        <dbReference type="ARBA" id="ARBA00022833"/>
    </source>
</evidence>
<keyword evidence="14 19" id="KW-0378">Hydrolase</keyword>
<comment type="pathway">
    <text evidence="2 14">Cofactor biosynthesis; riboflavin biosynthesis; 5-amino-6-(D-ribitylamino)uracil from GTP: step 2/4.</text>
</comment>
<dbReference type="Pfam" id="PF00383">
    <property type="entry name" value="dCMP_cyt_deam_1"/>
    <property type="match status" value="1"/>
</dbReference>
<comment type="similarity">
    <text evidence="4 14">In the N-terminal section; belongs to the cytidine and deoxycytidylate deaminase family.</text>
</comment>
<keyword evidence="7 14" id="KW-0479">Metal-binding</keyword>
<evidence type="ECO:0000256" key="11">
    <source>
        <dbReference type="ARBA" id="ARBA00023268"/>
    </source>
</evidence>
<dbReference type="Proteomes" id="UP000256562">
    <property type="component" value="Unassembled WGS sequence"/>
</dbReference>
<dbReference type="InterPro" id="IPR002125">
    <property type="entry name" value="CMP_dCMP_dom"/>
</dbReference>